<evidence type="ECO:0000313" key="2">
    <source>
        <dbReference type="EMBL" id="MFC4396123.1"/>
    </source>
</evidence>
<name>A0ABV8WKX8_9MICC</name>
<sequence length="240" mass="24860">MTAQSTPHSCRRRLLVWSALPVLLVLCFAAKLLSLGILADRAAAGFSAGDAAAVDAAARGLGFANVVEPHKAPFAAGDASVAEADYATARTQFEQALSMVPAGSGDRCIIRVNLVLAIERLGDQRQQAGDPASAVLLFQEALATAGQAPEACGAGNPDTGGRFADAKERLESKLGAAGQAAAGTPAPGEDPPPNTSADPRQGQLDQLQDSARQAERERNSGREREEYLDTGDGTAAERPW</sequence>
<feature type="region of interest" description="Disordered" evidence="1">
    <location>
        <begin position="175"/>
        <end position="240"/>
    </location>
</feature>
<organism evidence="2 3">
    <name type="scientific">Arthrobacter sedimenti</name>
    <dbReference type="NCBI Taxonomy" id="2694931"/>
    <lineage>
        <taxon>Bacteria</taxon>
        <taxon>Bacillati</taxon>
        <taxon>Actinomycetota</taxon>
        <taxon>Actinomycetes</taxon>
        <taxon>Micrococcales</taxon>
        <taxon>Micrococcaceae</taxon>
        <taxon>Arthrobacter</taxon>
    </lineage>
</organism>
<reference evidence="3" key="1">
    <citation type="journal article" date="2019" name="Int. J. Syst. Evol. Microbiol.">
        <title>The Global Catalogue of Microorganisms (GCM) 10K type strain sequencing project: providing services to taxonomists for standard genome sequencing and annotation.</title>
        <authorList>
            <consortium name="The Broad Institute Genomics Platform"/>
            <consortium name="The Broad Institute Genome Sequencing Center for Infectious Disease"/>
            <person name="Wu L."/>
            <person name="Ma J."/>
        </authorList>
    </citation>
    <scope>NUCLEOTIDE SEQUENCE [LARGE SCALE GENOMIC DNA]</scope>
    <source>
        <strain evidence="3">PJ61</strain>
    </source>
</reference>
<feature type="compositionally biased region" description="Low complexity" evidence="1">
    <location>
        <begin position="175"/>
        <end position="187"/>
    </location>
</feature>
<dbReference type="EMBL" id="JBHSDQ010000003">
    <property type="protein sequence ID" value="MFC4396123.1"/>
    <property type="molecule type" value="Genomic_DNA"/>
</dbReference>
<gene>
    <name evidence="2" type="ORF">ACFO0G_08500</name>
</gene>
<keyword evidence="3" id="KW-1185">Reference proteome</keyword>
<protein>
    <recommendedName>
        <fullName evidence="4">Tetratricopeptide repeat protein</fullName>
    </recommendedName>
</protein>
<proteinExistence type="predicted"/>
<evidence type="ECO:0008006" key="4">
    <source>
        <dbReference type="Google" id="ProtNLM"/>
    </source>
</evidence>
<evidence type="ECO:0000313" key="3">
    <source>
        <dbReference type="Proteomes" id="UP001595778"/>
    </source>
</evidence>
<evidence type="ECO:0000256" key="1">
    <source>
        <dbReference type="SAM" id="MobiDB-lite"/>
    </source>
</evidence>
<dbReference type="RefSeq" id="WP_376977032.1">
    <property type="nucleotide sequence ID" value="NZ_JBHSDQ010000003.1"/>
</dbReference>
<dbReference type="Proteomes" id="UP001595778">
    <property type="component" value="Unassembled WGS sequence"/>
</dbReference>
<comment type="caution">
    <text evidence="2">The sequence shown here is derived from an EMBL/GenBank/DDBJ whole genome shotgun (WGS) entry which is preliminary data.</text>
</comment>
<accession>A0ABV8WKX8</accession>
<feature type="compositionally biased region" description="Basic and acidic residues" evidence="1">
    <location>
        <begin position="212"/>
        <end position="227"/>
    </location>
</feature>
<feature type="compositionally biased region" description="Polar residues" evidence="1">
    <location>
        <begin position="195"/>
        <end position="211"/>
    </location>
</feature>